<proteinExistence type="predicted"/>
<organism evidence="1 2">
    <name type="scientific">Joostella atrarenae</name>
    <dbReference type="NCBI Taxonomy" id="679257"/>
    <lineage>
        <taxon>Bacteria</taxon>
        <taxon>Pseudomonadati</taxon>
        <taxon>Bacteroidota</taxon>
        <taxon>Flavobacteriia</taxon>
        <taxon>Flavobacteriales</taxon>
        <taxon>Flavobacteriaceae</taxon>
        <taxon>Joostella</taxon>
    </lineage>
</organism>
<name>A0ABS9J3R5_9FLAO</name>
<dbReference type="InterPro" id="IPR029024">
    <property type="entry name" value="TerB-like"/>
</dbReference>
<accession>A0ABS9J3R5</accession>
<sequence>MSEKEQKLSLLSEMIALVEADHLVTEREYNFIYTIAKHMDVEKEELDALFVSNKAKYIPPSPESERILQFHRLVLLMNIDKEKHPNEIQRLKEFGVRMGLSPFAIDRVLQIVDNYPNGIVPPDVLISIFKTYYN</sequence>
<dbReference type="EMBL" id="JAETXX010000005">
    <property type="protein sequence ID" value="MCF8715068.1"/>
    <property type="molecule type" value="Genomic_DNA"/>
</dbReference>
<dbReference type="SUPFAM" id="SSF158682">
    <property type="entry name" value="TerB-like"/>
    <property type="match status" value="1"/>
</dbReference>
<gene>
    <name evidence="1" type="ORF">JM658_09555</name>
</gene>
<keyword evidence="2" id="KW-1185">Reference proteome</keyword>
<dbReference type="Proteomes" id="UP000829517">
    <property type="component" value="Unassembled WGS sequence"/>
</dbReference>
<dbReference type="RefSeq" id="WP_236959034.1">
    <property type="nucleotide sequence ID" value="NZ_JAETXX010000005.1"/>
</dbReference>
<comment type="caution">
    <text evidence="1">The sequence shown here is derived from an EMBL/GenBank/DDBJ whole genome shotgun (WGS) entry which is preliminary data.</text>
</comment>
<evidence type="ECO:0000313" key="2">
    <source>
        <dbReference type="Proteomes" id="UP000829517"/>
    </source>
</evidence>
<dbReference type="Gene3D" id="1.10.3680.10">
    <property type="entry name" value="TerB-like"/>
    <property type="match status" value="1"/>
</dbReference>
<protein>
    <submittedName>
        <fullName evidence="1">TerB family tellurite resistance protein</fullName>
    </submittedName>
</protein>
<evidence type="ECO:0000313" key="1">
    <source>
        <dbReference type="EMBL" id="MCF8715068.1"/>
    </source>
</evidence>
<reference evidence="1 2" key="1">
    <citation type="submission" date="2021-01" db="EMBL/GenBank/DDBJ databases">
        <title>Genome sequencing of Joostella atrarenae M1-2 (= KCTC 23194).</title>
        <authorList>
            <person name="Zakaria M.R."/>
            <person name="Lam M.Q."/>
            <person name="Chong C.S."/>
        </authorList>
    </citation>
    <scope>NUCLEOTIDE SEQUENCE [LARGE SCALE GENOMIC DNA]</scope>
    <source>
        <strain evidence="1 2">M1-2</strain>
    </source>
</reference>